<dbReference type="EMBL" id="DVHF01000004">
    <property type="protein sequence ID" value="HIR56090.1"/>
    <property type="molecule type" value="Genomic_DNA"/>
</dbReference>
<organism evidence="1 2">
    <name type="scientific">Candidatus Gallacutalibacter pullicola</name>
    <dbReference type="NCBI Taxonomy" id="2840830"/>
    <lineage>
        <taxon>Bacteria</taxon>
        <taxon>Bacillati</taxon>
        <taxon>Bacillota</taxon>
        <taxon>Clostridia</taxon>
        <taxon>Eubacteriales</taxon>
        <taxon>Candidatus Gallacutalibacter</taxon>
    </lineage>
</organism>
<dbReference type="Proteomes" id="UP000886785">
    <property type="component" value="Unassembled WGS sequence"/>
</dbReference>
<reference evidence="1" key="2">
    <citation type="journal article" date="2021" name="PeerJ">
        <title>Extensive microbial diversity within the chicken gut microbiome revealed by metagenomics and culture.</title>
        <authorList>
            <person name="Gilroy R."/>
            <person name="Ravi A."/>
            <person name="Getino M."/>
            <person name="Pursley I."/>
            <person name="Horton D.L."/>
            <person name="Alikhan N.F."/>
            <person name="Baker D."/>
            <person name="Gharbi K."/>
            <person name="Hall N."/>
            <person name="Watson M."/>
            <person name="Adriaenssens E.M."/>
            <person name="Foster-Nyarko E."/>
            <person name="Jarju S."/>
            <person name="Secka A."/>
            <person name="Antonio M."/>
            <person name="Oren A."/>
            <person name="Chaudhuri R.R."/>
            <person name="La Ragione R."/>
            <person name="Hildebrand F."/>
            <person name="Pallen M.J."/>
        </authorList>
    </citation>
    <scope>NUCLEOTIDE SEQUENCE</scope>
    <source>
        <strain evidence="1">ChiSjej1B19-7085</strain>
    </source>
</reference>
<evidence type="ECO:0000313" key="2">
    <source>
        <dbReference type="Proteomes" id="UP000886785"/>
    </source>
</evidence>
<gene>
    <name evidence="1" type="ORF">IAA54_00310</name>
</gene>
<dbReference type="SUPFAM" id="SSF56563">
    <property type="entry name" value="Major capsid protein gp5"/>
    <property type="match status" value="1"/>
</dbReference>
<proteinExistence type="predicted"/>
<name>A0A9D1DNF6_9FIRM</name>
<evidence type="ECO:0000313" key="1">
    <source>
        <dbReference type="EMBL" id="HIR56090.1"/>
    </source>
</evidence>
<dbReference type="Pfam" id="PF25209">
    <property type="entry name" value="Phage_capsid_4"/>
    <property type="match status" value="1"/>
</dbReference>
<comment type="caution">
    <text evidence="1">The sequence shown here is derived from an EMBL/GenBank/DDBJ whole genome shotgun (WGS) entry which is preliminary data.</text>
</comment>
<protein>
    <submittedName>
        <fullName evidence="1">Phage major capsid protein</fullName>
    </submittedName>
</protein>
<dbReference type="AlphaFoldDB" id="A0A9D1DNF6"/>
<sequence length="341" mass="36835">MAFYDSIRLEKGMYAAPGKTFTQVLEELDPSANYEGSALAGLDAYQRQLKRFGIKVGGAGSDAVEKFFQTSDSAALFPEYISRAVHQGMERANILPSIVATVTNIQSPDYRTVVSAMTGDDKELKHVGEGAQIPETTLRTQANLVHLHKRGRMLVASYEAIRFQKLDLFTVTLRQIGNYIASALVGDAVEVLLNGDGNENPATSKSLSAAPAYSDMIDLWTSLAPYQLNTILASTDMMGTLLGIAQFQDSQAGLAFQGTGKMATPLGANLFHVPELKEKTLLGLDKNCALEMVQAGDVAVDYDKLIDRQLERAAITVTAGFAKIFTDACRAVTYTVSQGTD</sequence>
<accession>A0A9D1DNF6</accession>
<reference evidence="1" key="1">
    <citation type="submission" date="2020-10" db="EMBL/GenBank/DDBJ databases">
        <authorList>
            <person name="Gilroy R."/>
        </authorList>
    </citation>
    <scope>NUCLEOTIDE SEQUENCE</scope>
    <source>
        <strain evidence="1">ChiSjej1B19-7085</strain>
    </source>
</reference>